<gene>
    <name evidence="2" type="ORF">OLC1_LOCUS5503</name>
</gene>
<sequence>MLSSLSSFIHNHKNSRFDHQGNTLLCSSKKMNKVADIYKYEGLETKKPSPVSKANNNNKNNNKKRVRFITPKEEAMLVNSCFDCDHKNSLETTATTTKDSCNKSPNDFGAIEDEEKKPRKGMIGNNNKVKVLMTKEEATRLLSKCKDGGLLEFKDVVNELVHIPINRLSLVSSSPCNDKLTGF</sequence>
<dbReference type="PANTHER" id="PTHR36782">
    <property type="entry name" value="BNAC03G62080D PROTEIN"/>
    <property type="match status" value="1"/>
</dbReference>
<keyword evidence="3" id="KW-1185">Reference proteome</keyword>
<dbReference type="Proteomes" id="UP001161247">
    <property type="component" value="Chromosome 2"/>
</dbReference>
<dbReference type="AlphaFoldDB" id="A0AAV1CGM8"/>
<organism evidence="2 3">
    <name type="scientific">Oldenlandia corymbosa var. corymbosa</name>
    <dbReference type="NCBI Taxonomy" id="529605"/>
    <lineage>
        <taxon>Eukaryota</taxon>
        <taxon>Viridiplantae</taxon>
        <taxon>Streptophyta</taxon>
        <taxon>Embryophyta</taxon>
        <taxon>Tracheophyta</taxon>
        <taxon>Spermatophyta</taxon>
        <taxon>Magnoliopsida</taxon>
        <taxon>eudicotyledons</taxon>
        <taxon>Gunneridae</taxon>
        <taxon>Pentapetalae</taxon>
        <taxon>asterids</taxon>
        <taxon>lamiids</taxon>
        <taxon>Gentianales</taxon>
        <taxon>Rubiaceae</taxon>
        <taxon>Rubioideae</taxon>
        <taxon>Spermacoceae</taxon>
        <taxon>Hedyotis-Oldenlandia complex</taxon>
        <taxon>Oldenlandia</taxon>
    </lineage>
</organism>
<dbReference type="PANTHER" id="PTHR36782:SF1">
    <property type="entry name" value="CALCIUM UNIPORTER PROTEIN"/>
    <property type="match status" value="1"/>
</dbReference>
<name>A0AAV1CGM8_OLDCO</name>
<evidence type="ECO:0000313" key="2">
    <source>
        <dbReference type="EMBL" id="CAI9094308.1"/>
    </source>
</evidence>
<dbReference type="EMBL" id="OX459119">
    <property type="protein sequence ID" value="CAI9094308.1"/>
    <property type="molecule type" value="Genomic_DNA"/>
</dbReference>
<dbReference type="InterPro" id="IPR057212">
    <property type="entry name" value="DUF7890"/>
</dbReference>
<evidence type="ECO:0000313" key="3">
    <source>
        <dbReference type="Proteomes" id="UP001161247"/>
    </source>
</evidence>
<protein>
    <submittedName>
        <fullName evidence="2">OLC1v1030025C1</fullName>
    </submittedName>
</protein>
<accession>A0AAV1CGM8</accession>
<proteinExistence type="predicted"/>
<evidence type="ECO:0000259" key="1">
    <source>
        <dbReference type="Pfam" id="PF25418"/>
    </source>
</evidence>
<feature type="domain" description="DUF7890" evidence="1">
    <location>
        <begin position="128"/>
        <end position="171"/>
    </location>
</feature>
<reference evidence="2" key="1">
    <citation type="submission" date="2023-03" db="EMBL/GenBank/DDBJ databases">
        <authorList>
            <person name="Julca I."/>
        </authorList>
    </citation>
    <scope>NUCLEOTIDE SEQUENCE</scope>
</reference>
<dbReference type="Pfam" id="PF25418">
    <property type="entry name" value="DUF7890"/>
    <property type="match status" value="1"/>
</dbReference>